<evidence type="ECO:0000256" key="3">
    <source>
        <dbReference type="ARBA" id="ARBA00022553"/>
    </source>
</evidence>
<dbReference type="NCBIfam" id="TIGR00229">
    <property type="entry name" value="sensory_box"/>
    <property type="match status" value="3"/>
</dbReference>
<dbReference type="Gene3D" id="3.30.450.20">
    <property type="entry name" value="PAS domain"/>
    <property type="match status" value="4"/>
</dbReference>
<dbReference type="PROSITE" id="PS50109">
    <property type="entry name" value="HIS_KIN"/>
    <property type="match status" value="1"/>
</dbReference>
<feature type="compositionally biased region" description="Polar residues" evidence="6">
    <location>
        <begin position="1"/>
        <end position="13"/>
    </location>
</feature>
<feature type="domain" description="PAS" evidence="8">
    <location>
        <begin position="483"/>
        <end position="529"/>
    </location>
</feature>
<sequence>MSSHSKNVNPISTNHKKTDETSGDLERRITTLENKIVELQAENRILSKEITHFRTIADFTYDWEYWISPEREMIYVSPSCQRITGYPPEAFIKAPDLIMEIVHPDDHHIFAAHLDSVGINGEHPQISFRIVRPSGDIRWISHQCAPVFDGNNVFLGRRGSNRDVTVEKQIEESLKTSRETFHAMFEGMSTCAAVYNPLDDGKDFIISGFNRAAEQATGLTTDEVTGKSVKTAFPGVVEMGLFDVLMRVYKTSIPEHHPVSNYDDQRLTLWVENYVYKLPTGEIVALFDNLTSKKQGEKELEKNMRHLKALHSMSIASAMSLSIDTVVDEALEQIMDSLQTDLAIIYLTNGEDMTIKGVRSNLTDFKKLLHHSHKAGECLCGLTVTHNRPIFSLNIHNDYRCTHFECKAAGIHSYASLPLTNRGNLIGVLGLGSRTKRNFSLQEEFLQSLAALISMGIANSMLHESLQNHAEKLEDTVKKRTTELKKFHNAVEHSAASIVISDLNATIEYTNPFFTEMTGYSFKEAIGQNPRILKSGRHDSFFYQNMWNTLKEGNTWRGEICNRKKNGDFYWEDATISPLRDTSGELTHFIAVKEDISHKKLAEAALMESELRYKTIFHNSRDGIIIADQVSKKFLMANEAAISMFRYDNENDLLEKSVFDIHPKPDLPMVVEQFKLQAIGKLKYAIDLPCLKKDGTTFFCDITSTPLQIDQKNCLMGIFRDVTERKLLKEAREDVERILRHDLKSPLNSIIGFPKLLLQKKDIPKEYERYLKHIMDAGQNMLNMINISLTIYQIERGIWQPAESSFDLLKVLNQCIADTKSMASSINVDVNLTIKDSIGKECPHRLFASGENMLAFSIFSNLIKNAIEASHSGDCVSILIEKTKCSGAHVTIHNRGTVPDKISNRFFDKYVSHGKKGGTGLGTYSAKLLAEAQGWSISMTTSEKQGTSIFITIP</sequence>
<dbReference type="Pfam" id="PF08447">
    <property type="entry name" value="PAS_3"/>
    <property type="match status" value="1"/>
</dbReference>
<dbReference type="Pfam" id="PF00512">
    <property type="entry name" value="HisKA"/>
    <property type="match status" value="1"/>
</dbReference>
<dbReference type="InterPro" id="IPR000700">
    <property type="entry name" value="PAS-assoc_C"/>
</dbReference>
<dbReference type="SUPFAM" id="SSF55785">
    <property type="entry name" value="PYP-like sensor domain (PAS domain)"/>
    <property type="match status" value="4"/>
</dbReference>
<dbReference type="CDD" id="cd00130">
    <property type="entry name" value="PAS"/>
    <property type="match status" value="3"/>
</dbReference>
<dbReference type="InterPro" id="IPR005467">
    <property type="entry name" value="His_kinase_dom"/>
</dbReference>
<dbReference type="Gene3D" id="1.10.287.130">
    <property type="match status" value="1"/>
</dbReference>
<feature type="domain" description="Histidine kinase" evidence="7">
    <location>
        <begin position="738"/>
        <end position="954"/>
    </location>
</feature>
<evidence type="ECO:0000256" key="1">
    <source>
        <dbReference type="ARBA" id="ARBA00000085"/>
    </source>
</evidence>
<dbReference type="PROSITE" id="PS50112">
    <property type="entry name" value="PAS"/>
    <property type="match status" value="2"/>
</dbReference>
<reference evidence="10 11" key="1">
    <citation type="submission" date="2017-03" db="EMBL/GenBank/DDBJ databases">
        <authorList>
            <person name="Afonso C.L."/>
            <person name="Miller P.J."/>
            <person name="Scott M.A."/>
            <person name="Spackman E."/>
            <person name="Goraichik I."/>
            <person name="Dimitrov K.M."/>
            <person name="Suarez D.L."/>
            <person name="Swayne D.E."/>
        </authorList>
    </citation>
    <scope>NUCLEOTIDE SEQUENCE [LARGE SCALE GENOMIC DNA]</scope>
    <source>
        <strain evidence="10">PRJEB14757</strain>
    </source>
</reference>
<dbReference type="Gene3D" id="3.30.450.40">
    <property type="match status" value="1"/>
</dbReference>
<evidence type="ECO:0000313" key="10">
    <source>
        <dbReference type="EMBL" id="SLM32077.1"/>
    </source>
</evidence>
<dbReference type="Pfam" id="PF13185">
    <property type="entry name" value="GAF_2"/>
    <property type="match status" value="1"/>
</dbReference>
<dbReference type="InterPro" id="IPR003661">
    <property type="entry name" value="HisK_dim/P_dom"/>
</dbReference>
<dbReference type="InterPro" id="IPR003594">
    <property type="entry name" value="HATPase_dom"/>
</dbReference>
<keyword evidence="3" id="KW-0597">Phosphoprotein</keyword>
<dbReference type="SMART" id="SM00086">
    <property type="entry name" value="PAC"/>
    <property type="match status" value="3"/>
</dbReference>
<dbReference type="AlphaFoldDB" id="A0A1W1HHU9"/>
<evidence type="ECO:0000313" key="11">
    <source>
        <dbReference type="Proteomes" id="UP000191931"/>
    </source>
</evidence>
<dbReference type="SMART" id="SM00065">
    <property type="entry name" value="GAF"/>
    <property type="match status" value="1"/>
</dbReference>
<dbReference type="CDD" id="cd00075">
    <property type="entry name" value="HATPase"/>
    <property type="match status" value="1"/>
</dbReference>
<evidence type="ECO:0000259" key="9">
    <source>
        <dbReference type="PROSITE" id="PS50113"/>
    </source>
</evidence>
<dbReference type="InterPro" id="IPR003018">
    <property type="entry name" value="GAF"/>
</dbReference>
<dbReference type="CDD" id="cd00082">
    <property type="entry name" value="HisKA"/>
    <property type="match status" value="1"/>
</dbReference>
<dbReference type="GO" id="GO:0000155">
    <property type="term" value="F:phosphorelay sensor kinase activity"/>
    <property type="evidence" value="ECO:0007669"/>
    <property type="project" value="InterPro"/>
</dbReference>
<evidence type="ECO:0000259" key="8">
    <source>
        <dbReference type="PROSITE" id="PS50112"/>
    </source>
</evidence>
<dbReference type="Proteomes" id="UP000191931">
    <property type="component" value="Unassembled WGS sequence"/>
</dbReference>
<dbReference type="Pfam" id="PF13426">
    <property type="entry name" value="PAS_9"/>
    <property type="match status" value="3"/>
</dbReference>
<comment type="catalytic activity">
    <reaction evidence="1">
        <text>ATP + protein L-histidine = ADP + protein N-phospho-L-histidine.</text>
        <dbReference type="EC" id="2.7.13.3"/>
    </reaction>
</comment>
<dbReference type="SUPFAM" id="SSF55781">
    <property type="entry name" value="GAF domain-like"/>
    <property type="match status" value="1"/>
</dbReference>
<dbReference type="SMART" id="SM00091">
    <property type="entry name" value="PAS"/>
    <property type="match status" value="4"/>
</dbReference>
<accession>A0A1W1HHU9</accession>
<dbReference type="InterPro" id="IPR001610">
    <property type="entry name" value="PAC"/>
</dbReference>
<keyword evidence="11" id="KW-1185">Reference proteome</keyword>
<protein>
    <recommendedName>
        <fullName evidence="2">histidine kinase</fullName>
        <ecNumber evidence="2">2.7.13.3</ecNumber>
    </recommendedName>
</protein>
<evidence type="ECO:0000256" key="2">
    <source>
        <dbReference type="ARBA" id="ARBA00012438"/>
    </source>
</evidence>
<feature type="region of interest" description="Disordered" evidence="6">
    <location>
        <begin position="1"/>
        <end position="24"/>
    </location>
</feature>
<feature type="domain" description="PAS" evidence="8">
    <location>
        <begin position="73"/>
        <end position="121"/>
    </location>
</feature>
<evidence type="ECO:0000259" key="7">
    <source>
        <dbReference type="PROSITE" id="PS50109"/>
    </source>
</evidence>
<dbReference type="InterPro" id="IPR000014">
    <property type="entry name" value="PAS"/>
</dbReference>
<dbReference type="Gene3D" id="3.30.565.10">
    <property type="entry name" value="Histidine kinase-like ATPase, C-terminal domain"/>
    <property type="match status" value="1"/>
</dbReference>
<dbReference type="PANTHER" id="PTHR43304:SF1">
    <property type="entry name" value="PAC DOMAIN-CONTAINING PROTEIN"/>
    <property type="match status" value="1"/>
</dbReference>
<gene>
    <name evidence="10" type="ORF">MTBBW1_550027</name>
</gene>
<dbReference type="RefSeq" id="WP_186441150.1">
    <property type="nucleotide sequence ID" value="NZ_LT828542.1"/>
</dbReference>
<dbReference type="InterPro" id="IPR035965">
    <property type="entry name" value="PAS-like_dom_sf"/>
</dbReference>
<dbReference type="InterPro" id="IPR036097">
    <property type="entry name" value="HisK_dim/P_sf"/>
</dbReference>
<dbReference type="SMART" id="SM00387">
    <property type="entry name" value="HATPase_c"/>
    <property type="match status" value="1"/>
</dbReference>
<dbReference type="InterPro" id="IPR052162">
    <property type="entry name" value="Sensor_kinase/Photoreceptor"/>
</dbReference>
<keyword evidence="5" id="KW-0418">Kinase</keyword>
<evidence type="ECO:0000256" key="4">
    <source>
        <dbReference type="ARBA" id="ARBA00022679"/>
    </source>
</evidence>
<dbReference type="EMBL" id="FWEV01000298">
    <property type="protein sequence ID" value="SLM32077.1"/>
    <property type="molecule type" value="Genomic_DNA"/>
</dbReference>
<dbReference type="PANTHER" id="PTHR43304">
    <property type="entry name" value="PHYTOCHROME-LIKE PROTEIN CPH1"/>
    <property type="match status" value="1"/>
</dbReference>
<dbReference type="PROSITE" id="PS50113">
    <property type="entry name" value="PAC"/>
    <property type="match status" value="3"/>
</dbReference>
<name>A0A1W1HHU9_9BACT</name>
<evidence type="ECO:0000256" key="6">
    <source>
        <dbReference type="SAM" id="MobiDB-lite"/>
    </source>
</evidence>
<dbReference type="Pfam" id="PF02518">
    <property type="entry name" value="HATPase_c"/>
    <property type="match status" value="1"/>
</dbReference>
<evidence type="ECO:0000256" key="5">
    <source>
        <dbReference type="ARBA" id="ARBA00022777"/>
    </source>
</evidence>
<dbReference type="SUPFAM" id="SSF47384">
    <property type="entry name" value="Homodimeric domain of signal transducing histidine kinase"/>
    <property type="match status" value="1"/>
</dbReference>
<proteinExistence type="predicted"/>
<dbReference type="STRING" id="1246637.MTBBW1_550027"/>
<feature type="domain" description="PAC" evidence="9">
    <location>
        <begin position="124"/>
        <end position="176"/>
    </location>
</feature>
<dbReference type="InterPro" id="IPR036890">
    <property type="entry name" value="HATPase_C_sf"/>
</dbReference>
<dbReference type="InterPro" id="IPR013655">
    <property type="entry name" value="PAS_fold_3"/>
</dbReference>
<dbReference type="SMART" id="SM00388">
    <property type="entry name" value="HisKA"/>
    <property type="match status" value="1"/>
</dbReference>
<dbReference type="SUPFAM" id="SSF55874">
    <property type="entry name" value="ATPase domain of HSP90 chaperone/DNA topoisomerase II/histidine kinase"/>
    <property type="match status" value="1"/>
</dbReference>
<keyword evidence="4" id="KW-0808">Transferase</keyword>
<feature type="domain" description="PAC" evidence="9">
    <location>
        <begin position="554"/>
        <end position="608"/>
    </location>
</feature>
<organism evidence="10 11">
    <name type="scientific">Desulfamplus magnetovallimortis</name>
    <dbReference type="NCBI Taxonomy" id="1246637"/>
    <lineage>
        <taxon>Bacteria</taxon>
        <taxon>Pseudomonadati</taxon>
        <taxon>Thermodesulfobacteriota</taxon>
        <taxon>Desulfobacteria</taxon>
        <taxon>Desulfobacterales</taxon>
        <taxon>Desulfobacteraceae</taxon>
        <taxon>Desulfamplus</taxon>
    </lineage>
</organism>
<dbReference type="InterPro" id="IPR029016">
    <property type="entry name" value="GAF-like_dom_sf"/>
</dbReference>
<feature type="domain" description="PAC" evidence="9">
    <location>
        <begin position="684"/>
        <end position="734"/>
    </location>
</feature>
<dbReference type="EC" id="2.7.13.3" evidence="2"/>